<proteinExistence type="predicted"/>
<gene>
    <name evidence="2" type="ORF">SDC9_83571</name>
</gene>
<dbReference type="AlphaFoldDB" id="A0A644Z8I7"/>
<name>A0A644Z8I7_9ZZZZ</name>
<evidence type="ECO:0000256" key="1">
    <source>
        <dbReference type="SAM" id="MobiDB-lite"/>
    </source>
</evidence>
<evidence type="ECO:0000313" key="2">
    <source>
        <dbReference type="EMBL" id="MPM36967.1"/>
    </source>
</evidence>
<comment type="caution">
    <text evidence="2">The sequence shown here is derived from an EMBL/GenBank/DDBJ whole genome shotgun (WGS) entry which is preliminary data.</text>
</comment>
<dbReference type="EMBL" id="VSSQ01007785">
    <property type="protein sequence ID" value="MPM36967.1"/>
    <property type="molecule type" value="Genomic_DNA"/>
</dbReference>
<sequence>MARLHRLRRYRVHRRSAADAKFGSLRQRHAAGRTHAGGAGLCFRAAGRTESRSLRQLASAVGTIHIGITPCFDYSRDGGFLRRCFLLFPAFGCAYDKQQQKQITDGGEDVIKDRHFAHLAEFAQHGGFVDIGENIKVTDALGARFALFQARPRLVAAIYHIAVILLAVCHKPVALGNGAGAVFLRCRIISATVIAVHRTHDAISPYCQSQRGETQIHGKQQDSADKDEDG</sequence>
<organism evidence="2">
    <name type="scientific">bioreactor metagenome</name>
    <dbReference type="NCBI Taxonomy" id="1076179"/>
    <lineage>
        <taxon>unclassified sequences</taxon>
        <taxon>metagenomes</taxon>
        <taxon>ecological metagenomes</taxon>
    </lineage>
</organism>
<protein>
    <submittedName>
        <fullName evidence="2">Uncharacterized protein</fullName>
    </submittedName>
</protein>
<accession>A0A644Z8I7</accession>
<feature type="region of interest" description="Disordered" evidence="1">
    <location>
        <begin position="208"/>
        <end position="230"/>
    </location>
</feature>
<reference evidence="2" key="1">
    <citation type="submission" date="2019-08" db="EMBL/GenBank/DDBJ databases">
        <authorList>
            <person name="Kucharzyk K."/>
            <person name="Murdoch R.W."/>
            <person name="Higgins S."/>
            <person name="Loffler F."/>
        </authorList>
    </citation>
    <scope>NUCLEOTIDE SEQUENCE</scope>
</reference>
<feature type="compositionally biased region" description="Basic and acidic residues" evidence="1">
    <location>
        <begin position="214"/>
        <end position="224"/>
    </location>
</feature>